<reference evidence="2" key="2">
    <citation type="submission" date="2021-04" db="EMBL/GenBank/DDBJ databases">
        <authorList>
            <person name="Gilroy R."/>
        </authorList>
    </citation>
    <scope>NUCLEOTIDE SEQUENCE</scope>
    <source>
        <strain evidence="2">CHK180-15479</strain>
    </source>
</reference>
<name>A0A9D2N0F6_9FIRM</name>
<gene>
    <name evidence="2" type="ORF">H9704_11245</name>
</gene>
<reference evidence="2" key="1">
    <citation type="journal article" date="2021" name="PeerJ">
        <title>Extensive microbial diversity within the chicken gut microbiome revealed by metagenomics and culture.</title>
        <authorList>
            <person name="Gilroy R."/>
            <person name="Ravi A."/>
            <person name="Getino M."/>
            <person name="Pursley I."/>
            <person name="Horton D.L."/>
            <person name="Alikhan N.F."/>
            <person name="Baker D."/>
            <person name="Gharbi K."/>
            <person name="Hall N."/>
            <person name="Watson M."/>
            <person name="Adriaenssens E.M."/>
            <person name="Foster-Nyarko E."/>
            <person name="Jarju S."/>
            <person name="Secka A."/>
            <person name="Antonio M."/>
            <person name="Oren A."/>
            <person name="Chaudhuri R.R."/>
            <person name="La Ragione R."/>
            <person name="Hildebrand F."/>
            <person name="Pallen M.J."/>
        </authorList>
    </citation>
    <scope>NUCLEOTIDE SEQUENCE</scope>
    <source>
        <strain evidence="2">CHK180-15479</strain>
    </source>
</reference>
<dbReference type="AlphaFoldDB" id="A0A9D2N0F6"/>
<dbReference type="Pfam" id="PF13679">
    <property type="entry name" value="Methyltransf_32"/>
    <property type="match status" value="1"/>
</dbReference>
<dbReference type="CDD" id="cd02440">
    <property type="entry name" value="AdoMet_MTases"/>
    <property type="match status" value="1"/>
</dbReference>
<dbReference type="PANTHER" id="PTHR13369">
    <property type="match status" value="1"/>
</dbReference>
<feature type="domain" description="Methyltransferase" evidence="1">
    <location>
        <begin position="169"/>
        <end position="306"/>
    </location>
</feature>
<dbReference type="GO" id="GO:0008168">
    <property type="term" value="F:methyltransferase activity"/>
    <property type="evidence" value="ECO:0007669"/>
    <property type="project" value="UniProtKB-KW"/>
</dbReference>
<sequence length="415" mass="46571">MNQEEKGRLAEALDYFLNESLQQIVLSKPRGQEGAGKVRLRPVTLKGRTVFQAEEQRGTQAFHRNMEKAEAADYVEKALEEQFGQAQMQSLIGQGQVLVSKKGKVTVKVKRLQTPARGSAQQAVIQAPSRAADHNRKKQYILPEGEPVPFLVDLGVMTAEGKIVQSRYDKYRQINRFLEFIRDVLPSLDCGREITIIDFGCGKSYLTFAMYYYLKVCKKYAVRIIGLDLKADVIENCGRLAEKYGYEGLTFLQGDIASYEGADQVDMVVTLHACDLATDYALEKAVKWGARVILSVPCCQHELNRQMKNEILQPVFHYGLLKERAAALFTDGIRAQVLEYLGYRTQILEFIDMEHTPKNILIRAVRQKEPGPAGEEKAGPYSAGAGKNGKELRALLQFLGVRPAIVRLLAPELLE</sequence>
<dbReference type="EMBL" id="DWWT01000058">
    <property type="protein sequence ID" value="HJC06708.1"/>
    <property type="molecule type" value="Genomic_DNA"/>
</dbReference>
<organism evidence="2 3">
    <name type="scientific">Candidatus Enterocloster excrementipullorum</name>
    <dbReference type="NCBI Taxonomy" id="2838559"/>
    <lineage>
        <taxon>Bacteria</taxon>
        <taxon>Bacillati</taxon>
        <taxon>Bacillota</taxon>
        <taxon>Clostridia</taxon>
        <taxon>Lachnospirales</taxon>
        <taxon>Lachnospiraceae</taxon>
        <taxon>Enterocloster</taxon>
    </lineage>
</organism>
<evidence type="ECO:0000313" key="2">
    <source>
        <dbReference type="EMBL" id="HJC06708.1"/>
    </source>
</evidence>
<dbReference type="Proteomes" id="UP000823910">
    <property type="component" value="Unassembled WGS sequence"/>
</dbReference>
<proteinExistence type="predicted"/>
<dbReference type="SUPFAM" id="SSF53335">
    <property type="entry name" value="S-adenosyl-L-methionine-dependent methyltransferases"/>
    <property type="match status" value="1"/>
</dbReference>
<keyword evidence="2" id="KW-0808">Transferase</keyword>
<evidence type="ECO:0000259" key="1">
    <source>
        <dbReference type="Pfam" id="PF13679"/>
    </source>
</evidence>
<protein>
    <submittedName>
        <fullName evidence="2">SAM-dependent methyltransferase</fullName>
    </submittedName>
</protein>
<dbReference type="GO" id="GO:0032259">
    <property type="term" value="P:methylation"/>
    <property type="evidence" value="ECO:0007669"/>
    <property type="project" value="UniProtKB-KW"/>
</dbReference>
<evidence type="ECO:0000313" key="3">
    <source>
        <dbReference type="Proteomes" id="UP000823910"/>
    </source>
</evidence>
<comment type="caution">
    <text evidence="2">The sequence shown here is derived from an EMBL/GenBank/DDBJ whole genome shotgun (WGS) entry which is preliminary data.</text>
</comment>
<dbReference type="Gene3D" id="3.40.50.150">
    <property type="entry name" value="Vaccinia Virus protein VP39"/>
    <property type="match status" value="1"/>
</dbReference>
<keyword evidence="2" id="KW-0489">Methyltransferase</keyword>
<dbReference type="InterPro" id="IPR025714">
    <property type="entry name" value="Methyltranfer_dom"/>
</dbReference>
<dbReference type="GO" id="GO:0005737">
    <property type="term" value="C:cytoplasm"/>
    <property type="evidence" value="ECO:0007669"/>
    <property type="project" value="TreeGrafter"/>
</dbReference>
<accession>A0A9D2N0F6</accession>
<dbReference type="PANTHER" id="PTHR13369:SF3">
    <property type="entry name" value="METHYLTRANSFERASE DOMAIN-CONTAINING PROTEIN"/>
    <property type="match status" value="1"/>
</dbReference>
<dbReference type="InterPro" id="IPR029063">
    <property type="entry name" value="SAM-dependent_MTases_sf"/>
</dbReference>